<evidence type="ECO:0000313" key="3">
    <source>
        <dbReference type="Proteomes" id="UP001066276"/>
    </source>
</evidence>
<dbReference type="AlphaFoldDB" id="A0AAV7UPE1"/>
<dbReference type="SUPFAM" id="SSF58069">
    <property type="entry name" value="Virus ectodomain"/>
    <property type="match status" value="1"/>
</dbReference>
<evidence type="ECO:0000313" key="2">
    <source>
        <dbReference type="EMBL" id="KAJ1190446.1"/>
    </source>
</evidence>
<keyword evidence="1" id="KW-0472">Membrane</keyword>
<feature type="transmembrane region" description="Helical" evidence="1">
    <location>
        <begin position="33"/>
        <end position="52"/>
    </location>
</feature>
<evidence type="ECO:0008006" key="4">
    <source>
        <dbReference type="Google" id="ProtNLM"/>
    </source>
</evidence>
<dbReference type="InterPro" id="IPR018154">
    <property type="entry name" value="TLV/ENV_coat_polyprotein"/>
</dbReference>
<dbReference type="PANTHER" id="PTHR10424">
    <property type="entry name" value="VIRAL ENVELOPE PROTEIN"/>
    <property type="match status" value="1"/>
</dbReference>
<comment type="caution">
    <text evidence="2">The sequence shown here is derived from an EMBL/GenBank/DDBJ whole genome shotgun (WGS) entry which is preliminary data.</text>
</comment>
<dbReference type="Proteomes" id="UP001066276">
    <property type="component" value="Chromosome 3_1"/>
</dbReference>
<keyword evidence="1" id="KW-1133">Transmembrane helix</keyword>
<sequence>MEAPNMKMMEATGRPKIHYKNPKTDKMHSSKTIALFITLLLCLLLMVTFWIMEENAPAHKTLLTTAQPTTMKEHHLISLSPQLRERRKEFWKYSFVQLLHQHNLAANATNCWICGLLPHATGHSIPFIPSPFSVHGSCLAWLILLQESYKDNATSGKTVSHFYHGFWLNQTGKTSAPFCPLRSNTPFHMDIPAKERVEMQVFNNPARPTFSYLRKRTAATLTVALSVVNITGLVCLEGLGTQPVGHSSCLITRTLDSVDPPSFVTSPNMYFICGTKAYTWLPKGWGGTCYIAFILPPTYVASANHHRQKRAKDTVQADSTGAQFMDAVKGLVPLWGPMANSRAIRHLTQAVETTINITAGILTNNTAELQAVRLVALQNRLVLDVVLADRGGACRIIGSSCCTYVPDNSPSVYKAIEHLHRLSAEVHQEQEGWSLGSWFWDTIKSWGWRLFTFIMIPIVILCGCCLGIQCLPPLCSLFTNYICPKTLNFEAERMKALYEVEVRGIMGIDPS</sequence>
<name>A0AAV7UPE1_PLEWA</name>
<feature type="transmembrane region" description="Helical" evidence="1">
    <location>
        <begin position="446"/>
        <end position="468"/>
    </location>
</feature>
<reference evidence="2" key="1">
    <citation type="journal article" date="2022" name="bioRxiv">
        <title>Sequencing and chromosome-scale assembly of the giantPleurodeles waltlgenome.</title>
        <authorList>
            <person name="Brown T."/>
            <person name="Elewa A."/>
            <person name="Iarovenko S."/>
            <person name="Subramanian E."/>
            <person name="Araus A.J."/>
            <person name="Petzold A."/>
            <person name="Susuki M."/>
            <person name="Suzuki K.-i.T."/>
            <person name="Hayashi T."/>
            <person name="Toyoda A."/>
            <person name="Oliveira C."/>
            <person name="Osipova E."/>
            <person name="Leigh N.D."/>
            <person name="Simon A."/>
            <person name="Yun M.H."/>
        </authorList>
    </citation>
    <scope>NUCLEOTIDE SEQUENCE</scope>
    <source>
        <strain evidence="2">20211129_DDA</strain>
        <tissue evidence="2">Liver</tissue>
    </source>
</reference>
<dbReference type="Pfam" id="PF00429">
    <property type="entry name" value="TLV_coat"/>
    <property type="match status" value="1"/>
</dbReference>
<evidence type="ECO:0000256" key="1">
    <source>
        <dbReference type="SAM" id="Phobius"/>
    </source>
</evidence>
<accession>A0AAV7UPE1</accession>
<proteinExistence type="predicted"/>
<dbReference type="EMBL" id="JANPWB010000005">
    <property type="protein sequence ID" value="KAJ1190446.1"/>
    <property type="molecule type" value="Genomic_DNA"/>
</dbReference>
<protein>
    <recommendedName>
        <fullName evidence="4">Envelope polyprotein</fullName>
    </recommendedName>
</protein>
<keyword evidence="1" id="KW-0812">Transmembrane</keyword>
<dbReference type="Gene3D" id="1.10.287.210">
    <property type="match status" value="1"/>
</dbReference>
<gene>
    <name evidence="2" type="ORF">NDU88_007184</name>
</gene>
<organism evidence="2 3">
    <name type="scientific">Pleurodeles waltl</name>
    <name type="common">Iberian ribbed newt</name>
    <dbReference type="NCBI Taxonomy" id="8319"/>
    <lineage>
        <taxon>Eukaryota</taxon>
        <taxon>Metazoa</taxon>
        <taxon>Chordata</taxon>
        <taxon>Craniata</taxon>
        <taxon>Vertebrata</taxon>
        <taxon>Euteleostomi</taxon>
        <taxon>Amphibia</taxon>
        <taxon>Batrachia</taxon>
        <taxon>Caudata</taxon>
        <taxon>Salamandroidea</taxon>
        <taxon>Salamandridae</taxon>
        <taxon>Pleurodelinae</taxon>
        <taxon>Pleurodeles</taxon>
    </lineage>
</organism>
<keyword evidence="3" id="KW-1185">Reference proteome</keyword>